<keyword evidence="9" id="KW-1133">Transmembrane helix</keyword>
<dbReference type="RefSeq" id="WP_017377185.1">
    <property type="nucleotide sequence ID" value="NZ_CP012508.1"/>
</dbReference>
<keyword evidence="7" id="KW-0732">Signal</keyword>
<dbReference type="Proteomes" id="UP000029558">
    <property type="component" value="Chromosome"/>
</dbReference>
<name>A0A1L6TBE5_PISSA</name>
<dbReference type="Gene3D" id="1.10.287.90">
    <property type="match status" value="1"/>
</dbReference>
<dbReference type="PIRSF" id="PIRSF000292">
    <property type="entry name" value="Ubi_od_II"/>
    <property type="match status" value="1"/>
</dbReference>
<dbReference type="PROSITE" id="PS50999">
    <property type="entry name" value="COX2_TM"/>
    <property type="match status" value="1"/>
</dbReference>
<dbReference type="GO" id="GO:0005886">
    <property type="term" value="C:plasma membrane"/>
    <property type="evidence" value="ECO:0007669"/>
    <property type="project" value="UniProtKB-SubCell"/>
</dbReference>
<dbReference type="InterPro" id="IPR036257">
    <property type="entry name" value="Cyt_c_oxidase_su2_TM_sf"/>
</dbReference>
<dbReference type="PROSITE" id="PS50857">
    <property type="entry name" value="COX2_CUA"/>
    <property type="match status" value="1"/>
</dbReference>
<keyword evidence="6" id="KW-0812">Transmembrane</keyword>
<dbReference type="PANTHER" id="PTHR22888">
    <property type="entry name" value="CYTOCHROME C OXIDASE, SUBUNIT II"/>
    <property type="match status" value="1"/>
</dbReference>
<dbReference type="GO" id="GO:0005507">
    <property type="term" value="F:copper ion binding"/>
    <property type="evidence" value="ECO:0007669"/>
    <property type="project" value="InterPro"/>
</dbReference>
<dbReference type="GO" id="GO:0009486">
    <property type="term" value="F:cytochrome bo3 ubiquinol oxidase activity"/>
    <property type="evidence" value="ECO:0007669"/>
    <property type="project" value="InterPro"/>
</dbReference>
<dbReference type="Pfam" id="PF00116">
    <property type="entry name" value="COX2"/>
    <property type="match status" value="1"/>
</dbReference>
<dbReference type="AlphaFoldDB" id="A0A1L6TBE5"/>
<keyword evidence="5 14" id="KW-0679">Respiratory chain</keyword>
<dbReference type="OrthoDB" id="9783445at2"/>
<evidence type="ECO:0000256" key="10">
    <source>
        <dbReference type="ARBA" id="ARBA00023002"/>
    </source>
</evidence>
<dbReference type="EMBL" id="CP012508">
    <property type="protein sequence ID" value="ALB22645.1"/>
    <property type="molecule type" value="Genomic_DNA"/>
</dbReference>
<evidence type="ECO:0000256" key="4">
    <source>
        <dbReference type="ARBA" id="ARBA00022475"/>
    </source>
</evidence>
<keyword evidence="4 14" id="KW-1003">Cell membrane</keyword>
<evidence type="ECO:0000256" key="5">
    <source>
        <dbReference type="ARBA" id="ARBA00022660"/>
    </source>
</evidence>
<protein>
    <recommendedName>
        <fullName evidence="14">Ubiquinol oxidase subunit 2</fullName>
    </recommendedName>
</protein>
<evidence type="ECO:0000256" key="9">
    <source>
        <dbReference type="ARBA" id="ARBA00022989"/>
    </source>
</evidence>
<keyword evidence="13" id="KW-0449">Lipoprotein</keyword>
<dbReference type="InterPro" id="IPR002429">
    <property type="entry name" value="CcO_II-like_C"/>
</dbReference>
<dbReference type="SUPFAM" id="SSF49503">
    <property type="entry name" value="Cupredoxins"/>
    <property type="match status" value="1"/>
</dbReference>
<evidence type="ECO:0000313" key="15">
    <source>
        <dbReference type="EMBL" id="ALB22645.1"/>
    </source>
</evidence>
<reference evidence="15 16" key="1">
    <citation type="journal article" date="2014" name="Genome Announc.">
        <title>Comparative Genome Analysis of Two Isolates of the Fish Pathogen Piscirickettsia salmonis from Different Hosts Reveals Major Differences in Virulence-Associated Secretion Systems.</title>
        <authorList>
            <person name="Bohle H."/>
            <person name="Henriquez P."/>
            <person name="Grothusen H."/>
            <person name="Navas E."/>
            <person name="Sandoval A."/>
            <person name="Bustamante F."/>
            <person name="Bustos P."/>
            <person name="Mancilla M."/>
        </authorList>
    </citation>
    <scope>NUCLEOTIDE SEQUENCE [LARGE SCALE GENOMIC DNA]</scope>
    <source>
        <strain evidence="16">B1-32597</strain>
    </source>
</reference>
<dbReference type="SUPFAM" id="SSF81464">
    <property type="entry name" value="Cytochrome c oxidase subunit II-like, transmembrane region"/>
    <property type="match status" value="1"/>
</dbReference>
<dbReference type="GO" id="GO:0004129">
    <property type="term" value="F:cytochrome-c oxidase activity"/>
    <property type="evidence" value="ECO:0007669"/>
    <property type="project" value="UniProtKB-UniRule"/>
</dbReference>
<dbReference type="Pfam" id="PF06481">
    <property type="entry name" value="COX_ARM"/>
    <property type="match status" value="1"/>
</dbReference>
<evidence type="ECO:0000256" key="1">
    <source>
        <dbReference type="ARBA" id="ARBA00004651"/>
    </source>
</evidence>
<evidence type="ECO:0000256" key="8">
    <source>
        <dbReference type="ARBA" id="ARBA00022982"/>
    </source>
</evidence>
<organism evidence="15 16">
    <name type="scientific">Piscirickettsia salmonis</name>
    <dbReference type="NCBI Taxonomy" id="1238"/>
    <lineage>
        <taxon>Bacteria</taxon>
        <taxon>Pseudomonadati</taxon>
        <taxon>Pseudomonadota</taxon>
        <taxon>Gammaproteobacteria</taxon>
        <taxon>Thiotrichales</taxon>
        <taxon>Piscirickettsiaceae</taxon>
        <taxon>Piscirickettsia</taxon>
    </lineage>
</organism>
<dbReference type="InterPro" id="IPR008972">
    <property type="entry name" value="Cupredoxin"/>
</dbReference>
<evidence type="ECO:0000256" key="6">
    <source>
        <dbReference type="ARBA" id="ARBA00022692"/>
    </source>
</evidence>
<dbReference type="InterPro" id="IPR006333">
    <property type="entry name" value="Cyt_o_ubiquinol_oxidase_su2"/>
</dbReference>
<evidence type="ECO:0000256" key="11">
    <source>
        <dbReference type="ARBA" id="ARBA00023136"/>
    </source>
</evidence>
<evidence type="ECO:0000256" key="13">
    <source>
        <dbReference type="ARBA" id="ARBA00023288"/>
    </source>
</evidence>
<evidence type="ECO:0000256" key="3">
    <source>
        <dbReference type="ARBA" id="ARBA00022448"/>
    </source>
</evidence>
<evidence type="ECO:0000313" key="16">
    <source>
        <dbReference type="Proteomes" id="UP000029558"/>
    </source>
</evidence>
<accession>A0A1L6TBE5</accession>
<keyword evidence="8 14" id="KW-0249">Electron transport</keyword>
<comment type="similarity">
    <text evidence="2 14">Belongs to the cytochrome c oxidase subunit 2 family.</text>
</comment>
<dbReference type="Gene3D" id="2.60.40.420">
    <property type="entry name" value="Cupredoxins - blue copper proteins"/>
    <property type="match status" value="1"/>
</dbReference>
<gene>
    <name evidence="15" type="ORF">KU39_1463</name>
</gene>
<evidence type="ECO:0000256" key="14">
    <source>
        <dbReference type="PIRNR" id="PIRNR000292"/>
    </source>
</evidence>
<dbReference type="InterPro" id="IPR034227">
    <property type="entry name" value="CuRO_UO_II"/>
</dbReference>
<dbReference type="GO" id="GO:0016682">
    <property type="term" value="F:oxidoreductase activity, acting on diphenols and related substances as donors, oxygen as acceptor"/>
    <property type="evidence" value="ECO:0007669"/>
    <property type="project" value="InterPro"/>
</dbReference>
<keyword evidence="3 14" id="KW-0813">Transport</keyword>
<dbReference type="CDD" id="cd04212">
    <property type="entry name" value="CuRO_UO_II"/>
    <property type="match status" value="1"/>
</dbReference>
<evidence type="ECO:0000256" key="7">
    <source>
        <dbReference type="ARBA" id="ARBA00022729"/>
    </source>
</evidence>
<evidence type="ECO:0000256" key="2">
    <source>
        <dbReference type="ARBA" id="ARBA00007866"/>
    </source>
</evidence>
<dbReference type="InterPro" id="IPR011759">
    <property type="entry name" value="Cyt_c_oxidase_su2_TM_dom"/>
</dbReference>
<sequence length="312" mass="35733">MIKCVQDFSQHRAWKAVKSVFLVILTLALMTLLTGCKAELWDPKGMVAAEEKQLFIIATLLMLIVVIPVLIMTAIFSWRFRASNTKEKYRPDWSHSTLLEIIWWGVPIILIIILAVLTWVSSFRLDPYRPLDVGGKPVTIQAISLNWKWLFIYPEQNIATVNFVQFPAHRQIRFLITSDAPMNSFAIPQLAGQIYAMEGMQTKLHLIANETGEFNGRSTNYSGNGFSGMKFIAKASTQKEFDQWVRKVKASPSQLTMKAYDQLIMPTKNHQVEYYSTVTKGLFHKVIMKFMSPEAHNLKNSKEAWQKENANL</sequence>
<comment type="subcellular location">
    <subcellularLocation>
        <location evidence="1">Cell membrane</location>
        <topology evidence="1">Multi-pass membrane protein</topology>
    </subcellularLocation>
</comment>
<dbReference type="InterPro" id="IPR045187">
    <property type="entry name" value="CcO_II"/>
</dbReference>
<dbReference type="InterPro" id="IPR010514">
    <property type="entry name" value="COX_ARM"/>
</dbReference>
<keyword evidence="11 14" id="KW-0472">Membrane</keyword>
<dbReference type="PANTHER" id="PTHR22888:SF18">
    <property type="entry name" value="CYTOCHROME BO(3) UBIQUINOL OXIDASE SUBUNIT 2"/>
    <property type="match status" value="1"/>
</dbReference>
<proteinExistence type="inferred from homology"/>
<evidence type="ECO:0000256" key="12">
    <source>
        <dbReference type="ARBA" id="ARBA00023139"/>
    </source>
</evidence>
<dbReference type="GO" id="GO:0042773">
    <property type="term" value="P:ATP synthesis coupled electron transport"/>
    <property type="evidence" value="ECO:0007669"/>
    <property type="project" value="TreeGrafter"/>
</dbReference>
<dbReference type="NCBIfam" id="TIGR01433">
    <property type="entry name" value="CyoA"/>
    <property type="match status" value="1"/>
</dbReference>
<keyword evidence="12" id="KW-0564">Palmitate</keyword>
<keyword evidence="10 14" id="KW-0560">Oxidoreductase</keyword>